<gene>
    <name evidence="1" type="ORF">FRZ06_14575</name>
</gene>
<evidence type="ECO:0000313" key="2">
    <source>
        <dbReference type="Proteomes" id="UP000594014"/>
    </source>
</evidence>
<sequence length="248" mass="28896">MEGIMKELYDEISELNTVKEYKDRISQYVTKLKQQGLPDIASEINSLSEFYVNKLSKESTFDSMKQSQTSLLNYIENHIYFGEEVATNIGISIVRKIIANFHLFCKSLYKDSIHGKCSAEIKDNLSKIEIKNEYDVQQLMYPLIRAVFPDARLEKNEDSGHHTVREDIVIDSQNIIIELKCSRKTMNERSLSEEVAADIVHYNNKYIVFYIYDKENVIKNPHNFKKTYEGKMVGDKQIYVEILQPTLL</sequence>
<organism evidence="1 2">
    <name type="scientific">Anoxybacterium hadale</name>
    <dbReference type="NCBI Taxonomy" id="3408580"/>
    <lineage>
        <taxon>Bacteria</taxon>
        <taxon>Bacillati</taxon>
        <taxon>Bacillota</taxon>
        <taxon>Clostridia</taxon>
        <taxon>Peptostreptococcales</taxon>
        <taxon>Anaerovoracaceae</taxon>
        <taxon>Anoxybacterium</taxon>
    </lineage>
</organism>
<dbReference type="Proteomes" id="UP000594014">
    <property type="component" value="Chromosome"/>
</dbReference>
<name>A0ACD1ACY0_9FIRM</name>
<reference evidence="1" key="1">
    <citation type="submission" date="2019-08" db="EMBL/GenBank/DDBJ databases">
        <title>Genome sequence of Clostridiales bacterium MT110.</title>
        <authorList>
            <person name="Cao J."/>
        </authorList>
    </citation>
    <scope>NUCLEOTIDE SEQUENCE</scope>
    <source>
        <strain evidence="1">MT110</strain>
    </source>
</reference>
<keyword evidence="2" id="KW-1185">Reference proteome</keyword>
<evidence type="ECO:0000313" key="1">
    <source>
        <dbReference type="EMBL" id="QOX64478.1"/>
    </source>
</evidence>
<dbReference type="EMBL" id="CP042469">
    <property type="protein sequence ID" value="QOX64478.1"/>
    <property type="molecule type" value="Genomic_DNA"/>
</dbReference>
<accession>A0ACD1ACY0</accession>
<protein>
    <submittedName>
        <fullName evidence="1">Uncharacterized protein</fullName>
    </submittedName>
</protein>
<proteinExistence type="predicted"/>